<dbReference type="EMBL" id="CARXXK010001609">
    <property type="protein sequence ID" value="CAI6376981.1"/>
    <property type="molecule type" value="Genomic_DNA"/>
</dbReference>
<proteinExistence type="predicted"/>
<gene>
    <name evidence="1" type="ORF">MEUPH1_LOCUS30303</name>
</gene>
<accession>A0AAV0Y942</accession>
<reference evidence="1 2" key="1">
    <citation type="submission" date="2023-01" db="EMBL/GenBank/DDBJ databases">
        <authorList>
            <person name="Whitehead M."/>
        </authorList>
    </citation>
    <scope>NUCLEOTIDE SEQUENCE [LARGE SCALE GENOMIC DNA]</scope>
</reference>
<dbReference type="AlphaFoldDB" id="A0AAV0Y942"/>
<evidence type="ECO:0000313" key="2">
    <source>
        <dbReference type="Proteomes" id="UP001160148"/>
    </source>
</evidence>
<dbReference type="Proteomes" id="UP001160148">
    <property type="component" value="Unassembled WGS sequence"/>
</dbReference>
<evidence type="ECO:0000313" key="1">
    <source>
        <dbReference type="EMBL" id="CAI6376981.1"/>
    </source>
</evidence>
<organism evidence="1 2">
    <name type="scientific">Macrosiphum euphorbiae</name>
    <name type="common">potato aphid</name>
    <dbReference type="NCBI Taxonomy" id="13131"/>
    <lineage>
        <taxon>Eukaryota</taxon>
        <taxon>Metazoa</taxon>
        <taxon>Ecdysozoa</taxon>
        <taxon>Arthropoda</taxon>
        <taxon>Hexapoda</taxon>
        <taxon>Insecta</taxon>
        <taxon>Pterygota</taxon>
        <taxon>Neoptera</taxon>
        <taxon>Paraneoptera</taxon>
        <taxon>Hemiptera</taxon>
        <taxon>Sternorrhyncha</taxon>
        <taxon>Aphidomorpha</taxon>
        <taxon>Aphidoidea</taxon>
        <taxon>Aphididae</taxon>
        <taxon>Macrosiphini</taxon>
        <taxon>Macrosiphum</taxon>
    </lineage>
</organism>
<evidence type="ECO:0008006" key="3">
    <source>
        <dbReference type="Google" id="ProtNLM"/>
    </source>
</evidence>
<keyword evidence="2" id="KW-1185">Reference proteome</keyword>
<sequence>MRYEAKHKVSKILARSSFNRRVICKTLAIKHQLKLNETFINGKLCNKIKVGPQIELDSIKQYQIQNKLNLNIEESLFRVNWAEVGGTRYKPKTILTLDI</sequence>
<name>A0AAV0Y942_9HEMI</name>
<comment type="caution">
    <text evidence="1">The sequence shown here is derived from an EMBL/GenBank/DDBJ whole genome shotgun (WGS) entry which is preliminary data.</text>
</comment>
<protein>
    <recommendedName>
        <fullName evidence="3">Ribosomal protein S4</fullName>
    </recommendedName>
</protein>